<feature type="domain" description="F-box" evidence="1">
    <location>
        <begin position="1"/>
        <end position="50"/>
    </location>
</feature>
<dbReference type="OrthoDB" id="5281164at2759"/>
<accession>A0A6V7X7W6</accession>
<dbReference type="InterPro" id="IPR001810">
    <property type="entry name" value="F-box_dom"/>
</dbReference>
<evidence type="ECO:0000259" key="1">
    <source>
        <dbReference type="PROSITE" id="PS50181"/>
    </source>
</evidence>
<evidence type="ECO:0000313" key="3">
    <source>
        <dbReference type="Proteomes" id="UP000580250"/>
    </source>
</evidence>
<name>A0A6V7X7W6_MELEN</name>
<gene>
    <name evidence="2" type="ORF">MENT_LOCUS48519</name>
</gene>
<evidence type="ECO:0000313" key="2">
    <source>
        <dbReference type="EMBL" id="CAD2195431.1"/>
    </source>
</evidence>
<dbReference type="AlphaFoldDB" id="A0A6V7X7W6"/>
<organism evidence="2 3">
    <name type="scientific">Meloidogyne enterolobii</name>
    <name type="common">Root-knot nematode worm</name>
    <name type="synonym">Meloidogyne mayaguensis</name>
    <dbReference type="NCBI Taxonomy" id="390850"/>
    <lineage>
        <taxon>Eukaryota</taxon>
        <taxon>Metazoa</taxon>
        <taxon>Ecdysozoa</taxon>
        <taxon>Nematoda</taxon>
        <taxon>Chromadorea</taxon>
        <taxon>Rhabditida</taxon>
        <taxon>Tylenchina</taxon>
        <taxon>Tylenchomorpha</taxon>
        <taxon>Tylenchoidea</taxon>
        <taxon>Meloidogynidae</taxon>
        <taxon>Meloidogyninae</taxon>
        <taxon>Meloidogyne</taxon>
    </lineage>
</organism>
<comment type="caution">
    <text evidence="2">The sequence shown here is derived from an EMBL/GenBank/DDBJ whole genome shotgun (WGS) entry which is preliminary data.</text>
</comment>
<protein>
    <recommendedName>
        <fullName evidence="1">F-box domain-containing protein</fullName>
    </recommendedName>
</protein>
<sequence length="346" mass="40633">MFSIPPEVQLDVLKCLNFEQLFSLRQSNSYFCNLINKYEGGLARMEFDKFSLVDTRKIHSQDIIIKLEPVISDFVLDDQLMKKWKTAIAESFTLFLHDFGDNKSFVVCVGKTDDNKPHYILKFPNVPKTIEEMFIVRFWLQQLFNCAFFQTRFEYIIFNPKMINLLFDNDKTILTQFHVQSLRLMSINANNTIENILKFGLIHFDIYESVNTTFFGDLSEQHTNILFNIIINEGNKVPRVYLGIYKSSRSSMLYDLIIKHIITSKDLSEMVSTIDLHCILLPNFKLNERAEKIENIQKDDTKITKYHIANIYNPKEIFSFYHKEFGVKMGDGSAFLIQIKKMKEKN</sequence>
<dbReference type="Proteomes" id="UP000580250">
    <property type="component" value="Unassembled WGS sequence"/>
</dbReference>
<dbReference type="EMBL" id="CAJEWN010001213">
    <property type="protein sequence ID" value="CAD2195431.1"/>
    <property type="molecule type" value="Genomic_DNA"/>
</dbReference>
<reference evidence="2 3" key="1">
    <citation type="submission" date="2020-08" db="EMBL/GenBank/DDBJ databases">
        <authorList>
            <person name="Koutsovoulos G."/>
            <person name="Danchin GJ E."/>
        </authorList>
    </citation>
    <scope>NUCLEOTIDE SEQUENCE [LARGE SCALE GENOMIC DNA]</scope>
</reference>
<dbReference type="PROSITE" id="PS50181">
    <property type="entry name" value="FBOX"/>
    <property type="match status" value="1"/>
</dbReference>
<dbReference type="Pfam" id="PF00646">
    <property type="entry name" value="F-box"/>
    <property type="match status" value="1"/>
</dbReference>
<proteinExistence type="predicted"/>